<dbReference type="PANTHER" id="PTHR36453">
    <property type="entry name" value="SECRETED PROTEIN-RELATED"/>
    <property type="match status" value="1"/>
</dbReference>
<reference evidence="2" key="2">
    <citation type="journal article" date="2021" name="PeerJ">
        <title>Extensive microbial diversity within the chicken gut microbiome revealed by metagenomics and culture.</title>
        <authorList>
            <person name="Gilroy R."/>
            <person name="Ravi A."/>
            <person name="Getino M."/>
            <person name="Pursley I."/>
            <person name="Horton D.L."/>
            <person name="Alikhan N.F."/>
            <person name="Baker D."/>
            <person name="Gharbi K."/>
            <person name="Hall N."/>
            <person name="Watson M."/>
            <person name="Adriaenssens E.M."/>
            <person name="Foster-Nyarko E."/>
            <person name="Jarju S."/>
            <person name="Secka A."/>
            <person name="Antonio M."/>
            <person name="Oren A."/>
            <person name="Chaudhuri R.R."/>
            <person name="La Ragione R."/>
            <person name="Hildebrand F."/>
            <person name="Pallen M.J."/>
        </authorList>
    </citation>
    <scope>NUCLEOTIDE SEQUENCE</scope>
    <source>
        <strain evidence="2">1370</strain>
    </source>
</reference>
<sequence>MNRVNCHAERRLFFKLGALLLAALMLFTALAGCSSADSDRENLPERYVYVSPEGSDSDGDGSQESPYATIGRAKEHVRDMSKKGGDIVVLIADGFYQLESTLVFDEEDSGTETSRVIYRAAPGAEPVISGGDIFEGEWEAADEVNWLSDGLVAYKATLNRDAKLRAIYVNGTRAAMTRRSADPVAALGYYSVTAGQAEWAWISQDGIKSAVVLPGTLGLSENTKNPRNIELESGSTWVKATVCADSLRLTDSGDIRVELQMPYAAVAQNLGWNTGYNPTAKNDIINVFEWLEEEGEFYFDQAGSTLYYIPREGEDLATAEVVIPRLEKLVEVSGSEPGKKYAEHIIFDGLTFAYSDWNLYELDGSYGNATTQGCTIHTKFSDLFWHNDLYRSFDVAPAAVHVSSAHDVDFINGGFESTGYLGIHLENDVYDCDIIGNLIAYTGGGGITVGHLQHIYENDTEEQRVSETSAGPDKEKFPKGTEAVPKNITIKNNYLLENCYFFPGNSPITTFFTYNLTVEHNFVYKCSYSGMSIGWGWCNFDGTEESQLPGQPTTTSRFNHVNYNRVEEICSVLQDAGGIYTLGQQGNEDWSESSEMSYNYINCFRAPTQANGSRMVNGFHPDEGSAFIKFDHNVVTNIIRNVYELNDWMRKHDCIVTNGFSNTDRSETTAPNCTVEQYVNSDYIWPLEGYEVVLYSGLEDEYVHMVSKDVMPDDYYELAANISITCGEDVPRRGLLDPEDTVWLAPSGTKELALGPTMTCAAGNEKSIKVPDTPGEYKLYIVYADGSCSGEGEFTVYAGERDSAFSISDGGSYSVSEKKPLEITVGEGVGAVLNGTPAESVVSISEAGEWTLETSDGSESISFTTYVTEANKLLAEDITVAPGGAVNFARMLNDSDLVIWLAPSGLSAFDETDPSQSRTSGLAEGITAPENKGIYILTVVDGEGNILSQSDARVTVE</sequence>
<dbReference type="InterPro" id="IPR012334">
    <property type="entry name" value="Pectin_lyas_fold"/>
</dbReference>
<protein>
    <recommendedName>
        <fullName evidence="4">Right handed beta helix domain-containing protein</fullName>
    </recommendedName>
</protein>
<dbReference type="PANTHER" id="PTHR36453:SF1">
    <property type="entry name" value="RIGHT HANDED BETA HELIX DOMAIN-CONTAINING PROTEIN"/>
    <property type="match status" value="1"/>
</dbReference>
<evidence type="ECO:0000313" key="3">
    <source>
        <dbReference type="Proteomes" id="UP000823960"/>
    </source>
</evidence>
<dbReference type="EMBL" id="DVOL01000057">
    <property type="protein sequence ID" value="HIV10889.1"/>
    <property type="molecule type" value="Genomic_DNA"/>
</dbReference>
<accession>A0A9D1T4N0</accession>
<evidence type="ECO:0000256" key="1">
    <source>
        <dbReference type="SAM" id="SignalP"/>
    </source>
</evidence>
<evidence type="ECO:0000313" key="2">
    <source>
        <dbReference type="EMBL" id="HIV10889.1"/>
    </source>
</evidence>
<dbReference type="PROSITE" id="PS51257">
    <property type="entry name" value="PROKAR_LIPOPROTEIN"/>
    <property type="match status" value="1"/>
</dbReference>
<reference evidence="2" key="1">
    <citation type="submission" date="2020-10" db="EMBL/GenBank/DDBJ databases">
        <authorList>
            <person name="Gilroy R."/>
        </authorList>
    </citation>
    <scope>NUCLEOTIDE SEQUENCE</scope>
    <source>
        <strain evidence="2">1370</strain>
    </source>
</reference>
<gene>
    <name evidence="2" type="ORF">IAD28_04260</name>
</gene>
<dbReference type="InterPro" id="IPR011050">
    <property type="entry name" value="Pectin_lyase_fold/virulence"/>
</dbReference>
<dbReference type="AlphaFoldDB" id="A0A9D1T4N0"/>
<dbReference type="Proteomes" id="UP000823960">
    <property type="component" value="Unassembled WGS sequence"/>
</dbReference>
<keyword evidence="1" id="KW-0732">Signal</keyword>
<dbReference type="SUPFAM" id="SSF51126">
    <property type="entry name" value="Pectin lyase-like"/>
    <property type="match status" value="1"/>
</dbReference>
<feature type="signal peptide" evidence="1">
    <location>
        <begin position="1"/>
        <end position="31"/>
    </location>
</feature>
<name>A0A9D1T4N0_9FIRM</name>
<evidence type="ECO:0008006" key="4">
    <source>
        <dbReference type="Google" id="ProtNLM"/>
    </source>
</evidence>
<dbReference type="Gene3D" id="2.160.20.10">
    <property type="entry name" value="Single-stranded right-handed beta-helix, Pectin lyase-like"/>
    <property type="match status" value="2"/>
</dbReference>
<organism evidence="2 3">
    <name type="scientific">Candidatus Faeciplasma avium</name>
    <dbReference type="NCBI Taxonomy" id="2840798"/>
    <lineage>
        <taxon>Bacteria</taxon>
        <taxon>Bacillati</taxon>
        <taxon>Bacillota</taxon>
        <taxon>Clostridia</taxon>
        <taxon>Eubacteriales</taxon>
        <taxon>Oscillospiraceae</taxon>
        <taxon>Oscillospiraceae incertae sedis</taxon>
        <taxon>Candidatus Faeciplasma</taxon>
    </lineage>
</organism>
<comment type="caution">
    <text evidence="2">The sequence shown here is derived from an EMBL/GenBank/DDBJ whole genome shotgun (WGS) entry which is preliminary data.</text>
</comment>
<feature type="chain" id="PRO_5039162276" description="Right handed beta helix domain-containing protein" evidence="1">
    <location>
        <begin position="32"/>
        <end position="957"/>
    </location>
</feature>
<proteinExistence type="predicted"/>